<evidence type="ECO:0000313" key="2">
    <source>
        <dbReference type="EMBL" id="CAA9528768.1"/>
    </source>
</evidence>
<dbReference type="AlphaFoldDB" id="A0A6J4TQK1"/>
<proteinExistence type="predicted"/>
<keyword evidence="2" id="KW-0456">Lyase</keyword>
<dbReference type="GO" id="GO:0016153">
    <property type="term" value="F:urocanate hydratase activity"/>
    <property type="evidence" value="ECO:0007669"/>
    <property type="project" value="UniProtKB-EC"/>
</dbReference>
<accession>A0A6J4TQK1</accession>
<protein>
    <submittedName>
        <fullName evidence="2">Urocanate hydratase</fullName>
        <ecNumber evidence="2">4.2.1.49</ecNumber>
    </submittedName>
</protein>
<feature type="compositionally biased region" description="Basic and acidic residues" evidence="1">
    <location>
        <begin position="62"/>
        <end position="82"/>
    </location>
</feature>
<feature type="compositionally biased region" description="Basic and acidic residues" evidence="1">
    <location>
        <begin position="29"/>
        <end position="52"/>
    </location>
</feature>
<organism evidence="2">
    <name type="scientific">uncultured Thermoleophilia bacterium</name>
    <dbReference type="NCBI Taxonomy" id="1497501"/>
    <lineage>
        <taxon>Bacteria</taxon>
        <taxon>Bacillati</taxon>
        <taxon>Actinomycetota</taxon>
        <taxon>Thermoleophilia</taxon>
        <taxon>environmental samples</taxon>
    </lineage>
</organism>
<evidence type="ECO:0000256" key="1">
    <source>
        <dbReference type="SAM" id="MobiDB-lite"/>
    </source>
</evidence>
<gene>
    <name evidence="2" type="ORF">AVDCRST_MAG79-728</name>
</gene>
<sequence length="95" mass="10299">VRHGVRTRGRPAAYRGRGARPGTPLSQLARRDDPADAGEQPRERRGAGRADRLCGLGAGRPRLAELRPDRRGAADDRGRSDPRGPVGQADRRLSD</sequence>
<reference evidence="2" key="1">
    <citation type="submission" date="2020-02" db="EMBL/GenBank/DDBJ databases">
        <authorList>
            <person name="Meier V. D."/>
        </authorList>
    </citation>
    <scope>NUCLEOTIDE SEQUENCE</scope>
    <source>
        <strain evidence="2">AVDCRST_MAG79</strain>
    </source>
</reference>
<feature type="non-terminal residue" evidence="2">
    <location>
        <position position="95"/>
    </location>
</feature>
<name>A0A6J4TQK1_9ACTN</name>
<feature type="region of interest" description="Disordered" evidence="1">
    <location>
        <begin position="1"/>
        <end position="95"/>
    </location>
</feature>
<feature type="compositionally biased region" description="Low complexity" evidence="1">
    <location>
        <begin position="10"/>
        <end position="24"/>
    </location>
</feature>
<feature type="non-terminal residue" evidence="2">
    <location>
        <position position="1"/>
    </location>
</feature>
<dbReference type="EMBL" id="CADCWC010000141">
    <property type="protein sequence ID" value="CAA9528768.1"/>
    <property type="molecule type" value="Genomic_DNA"/>
</dbReference>
<dbReference type="EC" id="4.2.1.49" evidence="2"/>